<keyword evidence="4" id="KW-1185">Reference proteome</keyword>
<sequence length="399" mass="40703">MQYHWNMVPCCPADAAALDALTTLPLTPGTRRRLLVSLAASHLDAGAGGEGTAGGKAAAVDTTTGDPEGAGGRGTVGALIHPSAPLPLLRDPAHLRRVIAGLRIRWGGPVEAVASQWHKHYGAAALTAPLLAMTGAGVALAAPGEETVVILEAGPGRNAGLPVGIGARLLGHRSQPRRGRISLGRPQCRPPLAGETGPGALPAASAAGATAVPEAATGCGAPVPRAPWMDDLLGLLLEEYVAPMVAALHQATGLRPATLWTNTANFCASLYEELAGAAHPAGERRGSTTGESSGARAPLAAVPTGLREAAAHDAAWLLTAPTLAGFDPNPLAGRIEYVECPWRDAATPSARRVRRACCLRFRLSEGKPCRCCPLRGRGEVQARCADPAPPPPIQSGPGG</sequence>
<evidence type="ECO:0000313" key="4">
    <source>
        <dbReference type="Proteomes" id="UP000005710"/>
    </source>
</evidence>
<proteinExistence type="predicted"/>
<dbReference type="STRING" id="867903.ThesuDRAFT_02173"/>
<evidence type="ECO:0000259" key="2">
    <source>
        <dbReference type="Pfam" id="PF06276"/>
    </source>
</evidence>
<evidence type="ECO:0000256" key="1">
    <source>
        <dbReference type="SAM" id="MobiDB-lite"/>
    </source>
</evidence>
<gene>
    <name evidence="3" type="ORF">ThesuDRAFT_02173</name>
</gene>
<dbReference type="AlphaFoldDB" id="K6PNG9"/>
<feature type="domain" description="Aerobactin siderophore biosynthesis IucA/IucC-like C-terminal" evidence="2">
    <location>
        <begin position="115"/>
        <end position="281"/>
    </location>
</feature>
<feature type="region of interest" description="Disordered" evidence="1">
    <location>
        <begin position="182"/>
        <end position="206"/>
    </location>
</feature>
<accession>K6PNG9</accession>
<dbReference type="EMBL" id="AENY02000003">
    <property type="protein sequence ID" value="EKP94437.1"/>
    <property type="molecule type" value="Genomic_DNA"/>
</dbReference>
<dbReference type="InterPro" id="IPR022770">
    <property type="entry name" value="IucA/IucC-like_C"/>
</dbReference>
<evidence type="ECO:0000313" key="3">
    <source>
        <dbReference type="EMBL" id="EKP94437.1"/>
    </source>
</evidence>
<dbReference type="HOGENOM" id="CLU_690653_0_0_9"/>
<comment type="caution">
    <text evidence="3">The sequence shown here is derived from an EMBL/GenBank/DDBJ whole genome shotgun (WGS) entry which is preliminary data.</text>
</comment>
<feature type="region of interest" description="Disordered" evidence="1">
    <location>
        <begin position="47"/>
        <end position="69"/>
    </location>
</feature>
<dbReference type="Proteomes" id="UP000005710">
    <property type="component" value="Unassembled WGS sequence"/>
</dbReference>
<reference evidence="3" key="1">
    <citation type="submission" date="2010-10" db="EMBL/GenBank/DDBJ databases">
        <authorList>
            <consortium name="US DOE Joint Genome Institute (JGI-PGF)"/>
            <person name="Lucas S."/>
            <person name="Copeland A."/>
            <person name="Lapidus A."/>
            <person name="Bruce D."/>
            <person name="Goodwin L."/>
            <person name="Pitluck S."/>
            <person name="Kyrpides N."/>
            <person name="Mavromatis K."/>
            <person name="Detter J.C."/>
            <person name="Han C."/>
            <person name="Land M."/>
            <person name="Hauser L."/>
            <person name="Markowitz V."/>
            <person name="Cheng J.-F."/>
            <person name="Hugenholtz P."/>
            <person name="Woyke T."/>
            <person name="Wu D."/>
            <person name="Pukall R."/>
            <person name="Wahrenburg C."/>
            <person name="Brambilla E."/>
            <person name="Klenk H.-P."/>
            <person name="Eisen J.A."/>
        </authorList>
    </citation>
    <scope>NUCLEOTIDE SEQUENCE [LARGE SCALE GENOMIC DNA]</scope>
    <source>
        <strain evidence="3">DSM 13965</strain>
    </source>
</reference>
<dbReference type="GO" id="GO:0003824">
    <property type="term" value="F:catalytic activity"/>
    <property type="evidence" value="ECO:0007669"/>
    <property type="project" value="UniProtKB-ARBA"/>
</dbReference>
<name>K6PNG9_9FIRM</name>
<protein>
    <submittedName>
        <fullName evidence="3">Fe-S protein</fullName>
    </submittedName>
</protein>
<reference evidence="3" key="2">
    <citation type="submission" date="2012-10" db="EMBL/GenBank/DDBJ databases">
        <title>Improved high-quality draft of Thermaerobacter subterraneus C21, DSM 13965.</title>
        <authorList>
            <consortium name="DOE Joint Genome Institute"/>
            <person name="Eisen J."/>
            <person name="Huntemann M."/>
            <person name="Wei C.-L."/>
            <person name="Han J."/>
            <person name="Detter J.C."/>
            <person name="Han C."/>
            <person name="Tapia R."/>
            <person name="Chen A."/>
            <person name="Kyrpides N."/>
            <person name="Mavromatis K."/>
            <person name="Markowitz V."/>
            <person name="Szeto E."/>
            <person name="Ivanova N."/>
            <person name="Mikhailova N."/>
            <person name="Ovchinnikova G."/>
            <person name="Pagani I."/>
            <person name="Pati A."/>
            <person name="Goodwin L."/>
            <person name="Nordberg H.P."/>
            <person name="Cantor M.N."/>
            <person name="Hua S.X."/>
            <person name="Woyke T."/>
            <person name="Eisen J."/>
            <person name="Klenk H.-P."/>
        </authorList>
    </citation>
    <scope>NUCLEOTIDE SEQUENCE [LARGE SCALE GENOMIC DNA]</scope>
    <source>
        <strain evidence="3">DSM 13965</strain>
    </source>
</reference>
<organism evidence="3 4">
    <name type="scientific">Thermaerobacter subterraneus DSM 13965</name>
    <dbReference type="NCBI Taxonomy" id="867903"/>
    <lineage>
        <taxon>Bacteria</taxon>
        <taxon>Bacillati</taxon>
        <taxon>Bacillota</taxon>
        <taxon>Clostridia</taxon>
        <taxon>Eubacteriales</taxon>
        <taxon>Clostridiales Family XVII. Incertae Sedis</taxon>
        <taxon>Thermaerobacter</taxon>
    </lineage>
</organism>
<dbReference type="Pfam" id="PF06276">
    <property type="entry name" value="FhuF"/>
    <property type="match status" value="1"/>
</dbReference>